<name>A0A2A6ZAD8_9FIRM</name>
<protein>
    <recommendedName>
        <fullName evidence="5">HTH lysR-type domain-containing protein</fullName>
    </recommendedName>
</protein>
<dbReference type="CDD" id="cd05466">
    <property type="entry name" value="PBP2_LTTR_substrate"/>
    <property type="match status" value="2"/>
</dbReference>
<feature type="domain" description="HTH lysR-type" evidence="5">
    <location>
        <begin position="1"/>
        <end position="58"/>
    </location>
</feature>
<organism evidence="6 7">
    <name type="scientific">Faecalibacterium langellae</name>
    <dbReference type="NCBI Taxonomy" id="3435293"/>
    <lineage>
        <taxon>Bacteria</taxon>
        <taxon>Bacillati</taxon>
        <taxon>Bacillota</taxon>
        <taxon>Clostridia</taxon>
        <taxon>Eubacteriales</taxon>
        <taxon>Oscillospiraceae</taxon>
        <taxon>Faecalibacterium</taxon>
    </lineage>
</organism>
<dbReference type="InterPro" id="IPR036390">
    <property type="entry name" value="WH_DNA-bd_sf"/>
</dbReference>
<dbReference type="GO" id="GO:0003677">
    <property type="term" value="F:DNA binding"/>
    <property type="evidence" value="ECO:0007669"/>
    <property type="project" value="UniProtKB-KW"/>
</dbReference>
<reference evidence="6 7" key="1">
    <citation type="journal article" date="2017" name="Front. Microbiol.">
        <title>New Insights into the Diversity of the Genus Faecalibacterium.</title>
        <authorList>
            <person name="Benevides L."/>
            <person name="Burman S."/>
            <person name="Martin R."/>
            <person name="Robert V."/>
            <person name="Thomas M."/>
            <person name="Miquel S."/>
            <person name="Chain F."/>
            <person name="Sokol H."/>
            <person name="Bermudez-Humaran L.G."/>
            <person name="Morrison M."/>
            <person name="Langella P."/>
            <person name="Azevedo V.A."/>
            <person name="Chatel J.M."/>
            <person name="Soares S."/>
        </authorList>
    </citation>
    <scope>NUCLEOTIDE SEQUENCE [LARGE SCALE GENOMIC DNA]</scope>
    <source>
        <strain evidence="7">CNCM I-4540</strain>
    </source>
</reference>
<feature type="domain" description="HTH lysR-type" evidence="5">
    <location>
        <begin position="338"/>
        <end position="395"/>
    </location>
</feature>
<comment type="similarity">
    <text evidence="1">Belongs to the LysR transcriptional regulatory family.</text>
</comment>
<keyword evidence="3" id="KW-0238">DNA-binding</keyword>
<evidence type="ECO:0000259" key="5">
    <source>
        <dbReference type="PROSITE" id="PS50931"/>
    </source>
</evidence>
<evidence type="ECO:0000256" key="2">
    <source>
        <dbReference type="ARBA" id="ARBA00023015"/>
    </source>
</evidence>
<accession>A0A2A6ZAD8</accession>
<dbReference type="InterPro" id="IPR036388">
    <property type="entry name" value="WH-like_DNA-bd_sf"/>
</dbReference>
<proteinExistence type="inferred from homology"/>
<keyword evidence="2" id="KW-0805">Transcription regulation</keyword>
<dbReference type="AlphaFoldDB" id="A0A2A6ZAD8"/>
<evidence type="ECO:0000256" key="1">
    <source>
        <dbReference type="ARBA" id="ARBA00009437"/>
    </source>
</evidence>
<keyword evidence="4" id="KW-0804">Transcription</keyword>
<evidence type="ECO:0000256" key="3">
    <source>
        <dbReference type="ARBA" id="ARBA00023125"/>
    </source>
</evidence>
<dbReference type="SUPFAM" id="SSF53850">
    <property type="entry name" value="Periplasmic binding protein-like II"/>
    <property type="match status" value="2"/>
</dbReference>
<gene>
    <name evidence="6" type="ORF">CGS46_09105</name>
</gene>
<keyword evidence="7" id="KW-1185">Reference proteome</keyword>
<dbReference type="PROSITE" id="PS50931">
    <property type="entry name" value="HTH_LYSR"/>
    <property type="match status" value="2"/>
</dbReference>
<evidence type="ECO:0000313" key="7">
    <source>
        <dbReference type="Proteomes" id="UP000220752"/>
    </source>
</evidence>
<dbReference type="GO" id="GO:0003700">
    <property type="term" value="F:DNA-binding transcription factor activity"/>
    <property type="evidence" value="ECO:0007669"/>
    <property type="project" value="InterPro"/>
</dbReference>
<comment type="caution">
    <text evidence="6">The sequence shown here is derived from an EMBL/GenBank/DDBJ whole genome shotgun (WGS) entry which is preliminary data.</text>
</comment>
<dbReference type="GO" id="GO:0005829">
    <property type="term" value="C:cytosol"/>
    <property type="evidence" value="ECO:0007669"/>
    <property type="project" value="TreeGrafter"/>
</dbReference>
<dbReference type="SUPFAM" id="SSF46785">
    <property type="entry name" value="Winged helix' DNA-binding domain"/>
    <property type="match status" value="2"/>
</dbReference>
<dbReference type="PANTHER" id="PTHR30419">
    <property type="entry name" value="HTH-TYPE TRANSCRIPTIONAL REGULATOR YBHD"/>
    <property type="match status" value="1"/>
</dbReference>
<dbReference type="EMBL" id="NMTQ01000033">
    <property type="protein sequence ID" value="PDX58304.1"/>
    <property type="molecule type" value="Genomic_DNA"/>
</dbReference>
<dbReference type="Gene3D" id="3.40.190.290">
    <property type="match status" value="2"/>
</dbReference>
<dbReference type="Proteomes" id="UP000220752">
    <property type="component" value="Unassembled WGS sequence"/>
</dbReference>
<dbReference type="InterPro" id="IPR005119">
    <property type="entry name" value="LysR_subst-bd"/>
</dbReference>
<dbReference type="InterPro" id="IPR050950">
    <property type="entry name" value="HTH-type_LysR_regulators"/>
</dbReference>
<evidence type="ECO:0000313" key="6">
    <source>
        <dbReference type="EMBL" id="PDX58304.1"/>
    </source>
</evidence>
<dbReference type="InterPro" id="IPR000847">
    <property type="entry name" value="LysR_HTH_N"/>
</dbReference>
<dbReference type="Pfam" id="PF00126">
    <property type="entry name" value="HTH_1"/>
    <property type="match status" value="2"/>
</dbReference>
<sequence length="636" mass="70958">MNTRQYYYLSTIANYGNLSHAAQALHVSPSALSKFLAECERTFGFALFLRYNRRLYPTAVGRYVVECAQKILDEQNRMLLTMKEVTGGNRKAIRLATAPNRGAIIFSRIYNQFSRRYPDISLSLTELYAAEQPGAIARGLVDLALGAGATSSEVTDIPIAHEELLVSLPASHPLAKQETIHLADLRDTPFVLQGPRHSIRLIAEQLFQQAGFQPVVAFESNDVILLDSMMHQAVGVGLVSNAHVFPCSELAYRPLNPPVHQTLHLRFPLGHTLTEPERYLAGLLITERLRDPRYKPTDDPLVDQLLQEVLSPSQLADTGSLPREAVGTALQTMQEVNLDSRVMEYLISIVEEQSLSRAAERHFLAQSALSRHLRAVEEMVRTPLFTREHNRLRPTSAGTIFVNNARNILHIENEMFAHTKSYRQGRGGKLYISCDPLFAKALRDHALPAFCARHPDIQLTIREENREQTLESLMNSSTDLGIFLSSQPRQDLLHCQVLTLTEMVYCFAPCRCPEGWQPGDLFPGGLDPRPQLMASAGSTLRTLQDALLPQMFGQLPPAACEADTSILRQLANIGVADSLLPLNLMERRHHSRCAALDPPQPLYLLLAHHVGRTLPPVTDELIELIRTSLTDVLALP</sequence>
<dbReference type="Pfam" id="PF03466">
    <property type="entry name" value="LysR_substrate"/>
    <property type="match status" value="2"/>
</dbReference>
<dbReference type="Gene3D" id="1.10.10.10">
    <property type="entry name" value="Winged helix-like DNA-binding domain superfamily/Winged helix DNA-binding domain"/>
    <property type="match status" value="2"/>
</dbReference>
<evidence type="ECO:0000256" key="4">
    <source>
        <dbReference type="ARBA" id="ARBA00023163"/>
    </source>
</evidence>